<evidence type="ECO:0000259" key="9">
    <source>
        <dbReference type="PROSITE" id="PS50059"/>
    </source>
</evidence>
<evidence type="ECO:0000313" key="11">
    <source>
        <dbReference type="Proteomes" id="UP001146793"/>
    </source>
</evidence>
<evidence type="ECO:0000256" key="7">
    <source>
        <dbReference type="PROSITE-ProRule" id="PRU00277"/>
    </source>
</evidence>
<dbReference type="PROSITE" id="PS50005">
    <property type="entry name" value="TPR"/>
    <property type="match status" value="1"/>
</dbReference>
<dbReference type="SUPFAM" id="SSF48452">
    <property type="entry name" value="TPR-like"/>
    <property type="match status" value="1"/>
</dbReference>
<evidence type="ECO:0000313" key="10">
    <source>
        <dbReference type="EMBL" id="KAJ3428127.1"/>
    </source>
</evidence>
<reference evidence="10" key="1">
    <citation type="submission" date="2022-08" db="EMBL/GenBank/DDBJ databases">
        <title>Novel sulphate-reducing endosymbionts in the free-living metamonad Anaeramoeba.</title>
        <authorList>
            <person name="Jerlstrom-Hultqvist J."/>
            <person name="Cepicka I."/>
            <person name="Gallot-Lavallee L."/>
            <person name="Salas-Leiva D."/>
            <person name="Curtis B.A."/>
            <person name="Zahonova K."/>
            <person name="Pipaliya S."/>
            <person name="Dacks J."/>
            <person name="Roger A.J."/>
        </authorList>
    </citation>
    <scope>NUCLEOTIDE SEQUENCE</scope>
    <source>
        <strain evidence="10">Busselton2</strain>
    </source>
</reference>
<dbReference type="InterPro" id="IPR019734">
    <property type="entry name" value="TPR_rpt"/>
</dbReference>
<dbReference type="InterPro" id="IPR011990">
    <property type="entry name" value="TPR-like_helical_dom_sf"/>
</dbReference>
<evidence type="ECO:0000256" key="5">
    <source>
        <dbReference type="ARBA" id="ARBA00023110"/>
    </source>
</evidence>
<evidence type="ECO:0000256" key="2">
    <source>
        <dbReference type="ARBA" id="ARBA00013194"/>
    </source>
</evidence>
<evidence type="ECO:0000256" key="6">
    <source>
        <dbReference type="ARBA" id="ARBA00023235"/>
    </source>
</evidence>
<dbReference type="Proteomes" id="UP001146793">
    <property type="component" value="Unassembled WGS sequence"/>
</dbReference>
<keyword evidence="3" id="KW-0677">Repeat</keyword>
<dbReference type="GO" id="GO:0003755">
    <property type="term" value="F:peptidyl-prolyl cis-trans isomerase activity"/>
    <property type="evidence" value="ECO:0007669"/>
    <property type="project" value="UniProtKB-KW"/>
</dbReference>
<accession>A0AAV7YE99</accession>
<evidence type="ECO:0000256" key="4">
    <source>
        <dbReference type="ARBA" id="ARBA00022803"/>
    </source>
</evidence>
<dbReference type="Pfam" id="PF14559">
    <property type="entry name" value="TPR_19"/>
    <property type="match status" value="1"/>
</dbReference>
<feature type="repeat" description="TPR" evidence="8">
    <location>
        <begin position="181"/>
        <end position="214"/>
    </location>
</feature>
<dbReference type="Gene3D" id="1.25.40.10">
    <property type="entry name" value="Tetratricopeptide repeat domain"/>
    <property type="match status" value="1"/>
</dbReference>
<dbReference type="PANTHER" id="PTHR46512:SF9">
    <property type="entry name" value="PEPTIDYLPROLYL ISOMERASE"/>
    <property type="match status" value="1"/>
</dbReference>
<dbReference type="Pfam" id="PF00254">
    <property type="entry name" value="FKBP_C"/>
    <property type="match status" value="1"/>
</dbReference>
<dbReference type="InterPro" id="IPR046357">
    <property type="entry name" value="PPIase_dom_sf"/>
</dbReference>
<proteinExistence type="predicted"/>
<dbReference type="Gene3D" id="3.10.50.40">
    <property type="match status" value="1"/>
</dbReference>
<name>A0AAV7YE99_9EUKA</name>
<dbReference type="EMBL" id="JANTQA010000060">
    <property type="protein sequence ID" value="KAJ3428127.1"/>
    <property type="molecule type" value="Genomic_DNA"/>
</dbReference>
<dbReference type="AlphaFoldDB" id="A0AAV7YE99"/>
<dbReference type="FunFam" id="3.10.50.40:FF:000006">
    <property type="entry name" value="Peptidyl-prolyl cis-trans isomerase"/>
    <property type="match status" value="1"/>
</dbReference>
<dbReference type="SUPFAM" id="SSF54534">
    <property type="entry name" value="FKBP-like"/>
    <property type="match status" value="1"/>
</dbReference>
<sequence length="280" mass="31586">MTENMIDILGNGGIMKEILKEGSGEKPLPNSTVKVHYVGTLTNGKKFDSSRDRDQPFEFVVGKRSVIQGWDLGIPTMKIGELAKFTIKADYAYGSQSPSQDIPPNSTLIFEVELLGFESPETWDVIFEKCLKKKELGNQKFKEGKWQEAENEYHGAIHKISEIPTSSLNEEEAKKVTDLTLVIHLNSAMAMIKTGNFHHALSHCSQALAIDPKNTKALYRKAICLGSESDFEGAISTLKFGLDVDPNNGAMKSKLKFYMQKKNDEIKRKREMYQRMFKKK</sequence>
<protein>
    <recommendedName>
        <fullName evidence="2 7">peptidylprolyl isomerase</fullName>
        <ecNumber evidence="2 7">5.2.1.8</ecNumber>
    </recommendedName>
</protein>
<evidence type="ECO:0000256" key="1">
    <source>
        <dbReference type="ARBA" id="ARBA00000971"/>
    </source>
</evidence>
<keyword evidence="6 7" id="KW-0413">Isomerase</keyword>
<organism evidence="10 11">
    <name type="scientific">Anaeramoeba flamelloides</name>
    <dbReference type="NCBI Taxonomy" id="1746091"/>
    <lineage>
        <taxon>Eukaryota</taxon>
        <taxon>Metamonada</taxon>
        <taxon>Anaeramoebidae</taxon>
        <taxon>Anaeramoeba</taxon>
    </lineage>
</organism>
<gene>
    <name evidence="10" type="ORF">M0812_25759</name>
</gene>
<evidence type="ECO:0000256" key="8">
    <source>
        <dbReference type="PROSITE-ProRule" id="PRU00339"/>
    </source>
</evidence>
<dbReference type="InterPro" id="IPR050754">
    <property type="entry name" value="FKBP4/5/8-like"/>
</dbReference>
<evidence type="ECO:0000256" key="3">
    <source>
        <dbReference type="ARBA" id="ARBA00022737"/>
    </source>
</evidence>
<keyword evidence="4 8" id="KW-0802">TPR repeat</keyword>
<feature type="domain" description="PPIase FKBP-type" evidence="9">
    <location>
        <begin position="30"/>
        <end position="118"/>
    </location>
</feature>
<comment type="caution">
    <text evidence="10">The sequence shown here is derived from an EMBL/GenBank/DDBJ whole genome shotgun (WGS) entry which is preliminary data.</text>
</comment>
<dbReference type="PANTHER" id="PTHR46512">
    <property type="entry name" value="PEPTIDYLPROLYL ISOMERASE"/>
    <property type="match status" value="1"/>
</dbReference>
<dbReference type="PROSITE" id="PS50059">
    <property type="entry name" value="FKBP_PPIASE"/>
    <property type="match status" value="1"/>
</dbReference>
<comment type="catalytic activity">
    <reaction evidence="1 7">
        <text>[protein]-peptidylproline (omega=180) = [protein]-peptidylproline (omega=0)</text>
        <dbReference type="Rhea" id="RHEA:16237"/>
        <dbReference type="Rhea" id="RHEA-COMP:10747"/>
        <dbReference type="Rhea" id="RHEA-COMP:10748"/>
        <dbReference type="ChEBI" id="CHEBI:83833"/>
        <dbReference type="ChEBI" id="CHEBI:83834"/>
        <dbReference type="EC" id="5.2.1.8"/>
    </reaction>
</comment>
<dbReference type="SMART" id="SM00028">
    <property type="entry name" value="TPR"/>
    <property type="match status" value="2"/>
</dbReference>
<dbReference type="InterPro" id="IPR001179">
    <property type="entry name" value="PPIase_FKBP_dom"/>
</dbReference>
<keyword evidence="5 7" id="KW-0697">Rotamase</keyword>
<dbReference type="EC" id="5.2.1.8" evidence="2 7"/>